<comment type="caution">
    <text evidence="1">The sequence shown here is derived from an EMBL/GenBank/DDBJ whole genome shotgun (WGS) entry which is preliminary data.</text>
</comment>
<sequence length="139" mass="15408">MGSNSPVSQSSTRKTILTLSVSRHLSGVPIDKVILTDWAKEKADGVRDSFENIGFNLDPTDVPGTLEAVKHELEKTSWDGVVIGWCVRGHVEFTLLFEELVALCCERMRSAPRMRLMFSTGQDKLVETVVRNFPVGSSI</sequence>
<organism evidence="1 2">
    <name type="scientific">Phlyctema vagabunda</name>
    <dbReference type="NCBI Taxonomy" id="108571"/>
    <lineage>
        <taxon>Eukaryota</taxon>
        <taxon>Fungi</taxon>
        <taxon>Dikarya</taxon>
        <taxon>Ascomycota</taxon>
        <taxon>Pezizomycotina</taxon>
        <taxon>Leotiomycetes</taxon>
        <taxon>Helotiales</taxon>
        <taxon>Dermateaceae</taxon>
        <taxon>Phlyctema</taxon>
    </lineage>
</organism>
<evidence type="ECO:0000313" key="1">
    <source>
        <dbReference type="EMBL" id="KAL3425817.1"/>
    </source>
</evidence>
<name>A0ABR4PR40_9HELO</name>
<protein>
    <submittedName>
        <fullName evidence="1">Uncharacterized protein</fullName>
    </submittedName>
</protein>
<reference evidence="1 2" key="1">
    <citation type="submission" date="2024-06" db="EMBL/GenBank/DDBJ databases">
        <title>Complete genome of Phlyctema vagabunda strain 19-DSS-EL-015.</title>
        <authorList>
            <person name="Fiorenzani C."/>
        </authorList>
    </citation>
    <scope>NUCLEOTIDE SEQUENCE [LARGE SCALE GENOMIC DNA]</scope>
    <source>
        <strain evidence="1 2">19-DSS-EL-015</strain>
    </source>
</reference>
<evidence type="ECO:0000313" key="2">
    <source>
        <dbReference type="Proteomes" id="UP001629113"/>
    </source>
</evidence>
<gene>
    <name evidence="1" type="ORF">PVAG01_02608</name>
</gene>
<keyword evidence="2" id="KW-1185">Reference proteome</keyword>
<proteinExistence type="predicted"/>
<accession>A0ABR4PR40</accession>
<dbReference type="Proteomes" id="UP001629113">
    <property type="component" value="Unassembled WGS sequence"/>
</dbReference>
<dbReference type="EMBL" id="JBFCZG010000002">
    <property type="protein sequence ID" value="KAL3425817.1"/>
    <property type="molecule type" value="Genomic_DNA"/>
</dbReference>